<evidence type="ECO:0000259" key="1">
    <source>
        <dbReference type="Pfam" id="PF03372"/>
    </source>
</evidence>
<dbReference type="InterPro" id="IPR051916">
    <property type="entry name" value="GPI-anchor_lipid_remodeler"/>
</dbReference>
<keyword evidence="3" id="KW-1185">Reference proteome</keyword>
<feature type="domain" description="Endonuclease/exonuclease/phosphatase" evidence="1">
    <location>
        <begin position="4"/>
        <end position="266"/>
    </location>
</feature>
<accession>A0ABU2NNF1</accession>
<dbReference type="EMBL" id="JAVREQ010000004">
    <property type="protein sequence ID" value="MDT0378504.1"/>
    <property type="molecule type" value="Genomic_DNA"/>
</dbReference>
<gene>
    <name evidence="2" type="ORF">RM572_06890</name>
</gene>
<dbReference type="Proteomes" id="UP001183414">
    <property type="component" value="Unassembled WGS sequence"/>
</dbReference>
<dbReference type="GO" id="GO:0004519">
    <property type="term" value="F:endonuclease activity"/>
    <property type="evidence" value="ECO:0007669"/>
    <property type="project" value="UniProtKB-KW"/>
</dbReference>
<evidence type="ECO:0000313" key="2">
    <source>
        <dbReference type="EMBL" id="MDT0378504.1"/>
    </source>
</evidence>
<protein>
    <submittedName>
        <fullName evidence="2">Endonuclease/exonuclease/phosphatase family protein</fullName>
    </submittedName>
</protein>
<dbReference type="Gene3D" id="3.60.10.10">
    <property type="entry name" value="Endonuclease/exonuclease/phosphatase"/>
    <property type="match status" value="1"/>
</dbReference>
<keyword evidence="2" id="KW-0255">Endonuclease</keyword>
<dbReference type="PANTHER" id="PTHR14859:SF1">
    <property type="entry name" value="PGAP2-INTERACTING PROTEIN"/>
    <property type="match status" value="1"/>
</dbReference>
<keyword evidence="2" id="KW-0540">Nuclease</keyword>
<dbReference type="InterPro" id="IPR005135">
    <property type="entry name" value="Endo/exonuclease/phosphatase"/>
</dbReference>
<dbReference type="RefSeq" id="WP_311672383.1">
    <property type="nucleotide sequence ID" value="NZ_JAVREQ010000004.1"/>
</dbReference>
<keyword evidence="2" id="KW-0378">Hydrolase</keyword>
<sequence length="279" mass="30581">MRVMTWNLWWRFGGWERRWKAIRQVLLDVRPDVLGLQEVWSHGDDCLADHLAADLGMYCVRADSDAPGGWQRRLDDPDAHEIGVGNAVLSRWPVVDRARLRLPTDGGRADGRLSLHALIDAPGGRPVPFFTTHLNSGAHESAVRCAQVRALAAFVAEHRAGTDFPPVLTGDYNAWPDSDEMRLLGGLRTAPPVGRQVFLDAWEFAAPGLPAVTWDAANPYVAARRDPSVRIDYVHVGPPGPGNVGHVRSVRRAGDGPVDGVWPSDHLAVVADLALEEED</sequence>
<dbReference type="Pfam" id="PF03372">
    <property type="entry name" value="Exo_endo_phos"/>
    <property type="match status" value="1"/>
</dbReference>
<reference evidence="3" key="1">
    <citation type="submission" date="2023-07" db="EMBL/GenBank/DDBJ databases">
        <title>30 novel species of actinomycetes from the DSMZ collection.</title>
        <authorList>
            <person name="Nouioui I."/>
        </authorList>
    </citation>
    <scope>NUCLEOTIDE SEQUENCE [LARGE SCALE GENOMIC DNA]</scope>
    <source>
        <strain evidence="3">DSM 42041</strain>
    </source>
</reference>
<dbReference type="InterPro" id="IPR036691">
    <property type="entry name" value="Endo/exonu/phosph_ase_sf"/>
</dbReference>
<proteinExistence type="predicted"/>
<evidence type="ECO:0000313" key="3">
    <source>
        <dbReference type="Proteomes" id="UP001183414"/>
    </source>
</evidence>
<organism evidence="2 3">
    <name type="scientific">Streptomyces hazeniae</name>
    <dbReference type="NCBI Taxonomy" id="3075538"/>
    <lineage>
        <taxon>Bacteria</taxon>
        <taxon>Bacillati</taxon>
        <taxon>Actinomycetota</taxon>
        <taxon>Actinomycetes</taxon>
        <taxon>Kitasatosporales</taxon>
        <taxon>Streptomycetaceae</taxon>
        <taxon>Streptomyces</taxon>
    </lineage>
</organism>
<dbReference type="PANTHER" id="PTHR14859">
    <property type="entry name" value="CALCOFLUOR WHITE HYPERSENSITIVE PROTEIN PRECURSOR"/>
    <property type="match status" value="1"/>
</dbReference>
<dbReference type="SUPFAM" id="SSF56219">
    <property type="entry name" value="DNase I-like"/>
    <property type="match status" value="1"/>
</dbReference>
<name>A0ABU2NNF1_9ACTN</name>
<comment type="caution">
    <text evidence="2">The sequence shown here is derived from an EMBL/GenBank/DDBJ whole genome shotgun (WGS) entry which is preliminary data.</text>
</comment>